<reference evidence="3 4" key="1">
    <citation type="submission" date="2024-05" db="EMBL/GenBank/DDBJ databases">
        <title>Genome sequencing and assembly of Indian major carp, Cirrhinus mrigala (Hamilton, 1822).</title>
        <authorList>
            <person name="Mohindra V."/>
            <person name="Chowdhury L.M."/>
            <person name="Lal K."/>
            <person name="Jena J.K."/>
        </authorList>
    </citation>
    <scope>NUCLEOTIDE SEQUENCE [LARGE SCALE GENOMIC DNA]</scope>
    <source>
        <strain evidence="3">CM1030</strain>
        <tissue evidence="3">Blood</tissue>
    </source>
</reference>
<protein>
    <submittedName>
        <fullName evidence="3">Uncharacterized protein</fullName>
    </submittedName>
</protein>
<feature type="compositionally biased region" description="Basic residues" evidence="2">
    <location>
        <begin position="90"/>
        <end position="112"/>
    </location>
</feature>
<dbReference type="EMBL" id="JAMKFB020000018">
    <property type="protein sequence ID" value="KAL0168458.1"/>
    <property type="molecule type" value="Genomic_DNA"/>
</dbReference>
<dbReference type="Proteomes" id="UP001529510">
    <property type="component" value="Unassembled WGS sequence"/>
</dbReference>
<sequence>MVNLSLPLSAGEDTFKLHLEQELEAVEKQIHELLERQAELRERRAALESSRVSIRRTTNTPTTSTLCASLHRSHAPRTQSFQVSFTAAPGHHRPWVQQQRKVRARPRPRTSHRPLPPVFKISTRNRFSMLMACTPAESERNSCRTTSPGRYAPYD</sequence>
<evidence type="ECO:0000313" key="3">
    <source>
        <dbReference type="EMBL" id="KAL0168458.1"/>
    </source>
</evidence>
<feature type="coiled-coil region" evidence="1">
    <location>
        <begin position="16"/>
        <end position="50"/>
    </location>
</feature>
<accession>A0ABD0P2X1</accession>
<comment type="caution">
    <text evidence="3">The sequence shown here is derived from an EMBL/GenBank/DDBJ whole genome shotgun (WGS) entry which is preliminary data.</text>
</comment>
<feature type="region of interest" description="Disordered" evidence="2">
    <location>
        <begin position="90"/>
        <end position="118"/>
    </location>
</feature>
<dbReference type="AlphaFoldDB" id="A0ABD0P2X1"/>
<evidence type="ECO:0000256" key="2">
    <source>
        <dbReference type="SAM" id="MobiDB-lite"/>
    </source>
</evidence>
<name>A0ABD0P2X1_CIRMR</name>
<organism evidence="3 4">
    <name type="scientific">Cirrhinus mrigala</name>
    <name type="common">Mrigala</name>
    <dbReference type="NCBI Taxonomy" id="683832"/>
    <lineage>
        <taxon>Eukaryota</taxon>
        <taxon>Metazoa</taxon>
        <taxon>Chordata</taxon>
        <taxon>Craniata</taxon>
        <taxon>Vertebrata</taxon>
        <taxon>Euteleostomi</taxon>
        <taxon>Actinopterygii</taxon>
        <taxon>Neopterygii</taxon>
        <taxon>Teleostei</taxon>
        <taxon>Ostariophysi</taxon>
        <taxon>Cypriniformes</taxon>
        <taxon>Cyprinidae</taxon>
        <taxon>Labeoninae</taxon>
        <taxon>Labeonini</taxon>
        <taxon>Cirrhinus</taxon>
    </lineage>
</organism>
<gene>
    <name evidence="3" type="ORF">M9458_036680</name>
</gene>
<keyword evidence="1" id="KW-0175">Coiled coil</keyword>
<evidence type="ECO:0000256" key="1">
    <source>
        <dbReference type="SAM" id="Coils"/>
    </source>
</evidence>
<evidence type="ECO:0000313" key="4">
    <source>
        <dbReference type="Proteomes" id="UP001529510"/>
    </source>
</evidence>
<proteinExistence type="predicted"/>
<keyword evidence="4" id="KW-1185">Reference proteome</keyword>